<dbReference type="EMBL" id="CCFA01002056">
    <property type="protein sequence ID" value="CDW97637.1"/>
    <property type="molecule type" value="Genomic_DNA"/>
</dbReference>
<name>A0A0F7S420_9BASI</name>
<keyword evidence="3" id="KW-1185">Reference proteome</keyword>
<dbReference type="AlphaFoldDB" id="A0A0F7S420"/>
<accession>A0A0F7S420</accession>
<protein>
    <submittedName>
        <fullName evidence="2">Uncharacterized protein</fullName>
    </submittedName>
</protein>
<dbReference type="STRING" id="49012.A0A0F7S420"/>
<dbReference type="Proteomes" id="UP000242770">
    <property type="component" value="Unassembled WGS sequence"/>
</dbReference>
<proteinExistence type="predicted"/>
<sequence length="614" mass="68259">MHDCQGNNTKRNEHSGSSSGETIGVETNKRQARLNLKFTLFVDWFGPHKGKFHEWHSTGALLLRIDNLLARLTTYDRRCLGIHLVGLLPGPKDTTATNLQKYLQLVDDELKDFDDDGKVIQMVGHPDGKLVKARLHLVVTDTPARAKVAGFALKYWKGTICAYCPKQGEKLGLTDMEDDDDSFVRIQHHAAPRMAAGFRPVAIDRLTYFNAVNSCPPDMMHAIHLGLCKRFWHRFLIESCNEIGKRLPEAQLVIANALLPTKVQGPNKLLWSESLSGTNDDKLNFAVVKLGKAEDGGVRSDGRQLLPGPKGIRSVFRSAMLLCSIVELVSGDLIESDVNKLADYITKFNHSQAKLLGPAWMTFNNHNHYNGLMGTIPTSGHKGGTLEATIMCNAAQRTELRQLLAQSSEPFFETRLLGEIEGPEPPILPSFDTRLKKRKLDNASFGLLLAYLNRRAERAFVSVAATNCDTTDTTNTTTSLLPRYTPSWDTTSLSSVARLDTTAEFIHTTVLDQMPDKVKILWIFTKAIQLSDTALDSVPQMFMHVHLLEEVSLVVLGSRHPSLKFNGGMGIQLMLDNSGNYGEELVVDVDCYRCQLTVVPFTANSHRLLGLKML</sequence>
<evidence type="ECO:0000256" key="1">
    <source>
        <dbReference type="SAM" id="MobiDB-lite"/>
    </source>
</evidence>
<reference evidence="3" key="1">
    <citation type="submission" date="2014-06" db="EMBL/GenBank/DDBJ databases">
        <authorList>
            <person name="Berkman P.J."/>
        </authorList>
    </citation>
    <scope>NUCLEOTIDE SEQUENCE [LARGE SCALE GENOMIC DNA]</scope>
</reference>
<gene>
    <name evidence="2" type="primary">SSCI36270.1</name>
</gene>
<organism evidence="2 3">
    <name type="scientific">Sporisorium scitamineum</name>
    <dbReference type="NCBI Taxonomy" id="49012"/>
    <lineage>
        <taxon>Eukaryota</taxon>
        <taxon>Fungi</taxon>
        <taxon>Dikarya</taxon>
        <taxon>Basidiomycota</taxon>
        <taxon>Ustilaginomycotina</taxon>
        <taxon>Ustilaginomycetes</taxon>
        <taxon>Ustilaginales</taxon>
        <taxon>Ustilaginaceae</taxon>
        <taxon>Sporisorium</taxon>
    </lineage>
</organism>
<feature type="region of interest" description="Disordered" evidence="1">
    <location>
        <begin position="1"/>
        <end position="23"/>
    </location>
</feature>
<evidence type="ECO:0000313" key="3">
    <source>
        <dbReference type="Proteomes" id="UP000242770"/>
    </source>
</evidence>
<feature type="compositionally biased region" description="Polar residues" evidence="1">
    <location>
        <begin position="1"/>
        <end position="21"/>
    </location>
</feature>
<evidence type="ECO:0000313" key="2">
    <source>
        <dbReference type="EMBL" id="CDW97637.1"/>
    </source>
</evidence>